<dbReference type="EMBL" id="QRVK01000015">
    <property type="protein sequence ID" value="RGS42822.1"/>
    <property type="molecule type" value="Genomic_DNA"/>
</dbReference>
<keyword evidence="1" id="KW-1133">Transmembrane helix</keyword>
<feature type="transmembrane region" description="Helical" evidence="1">
    <location>
        <begin position="151"/>
        <end position="173"/>
    </location>
</feature>
<sequence length="178" mass="19785">MKKREFMNELKEALDGSVSTQTYYDTMNYYEDYFKKQKEAGRTEEEICASLGSARIIAKTIIDTEGQGASGRYYDTESDSYDGGVNNRRAGESSQKGWHVNVDDEGNTSFAYGKLDFSSTLGKVLTAIVLVLAAALVIGIVLGVIWIGFKIVWYVVIPVVIILFIVNLIIYIFGGGRY</sequence>
<dbReference type="RefSeq" id="WP_004852988.1">
    <property type="nucleotide sequence ID" value="NZ_CABIWG010000001.1"/>
</dbReference>
<proteinExistence type="predicted"/>
<dbReference type="OrthoDB" id="1779993at2"/>
<evidence type="ECO:0000256" key="1">
    <source>
        <dbReference type="SAM" id="Phobius"/>
    </source>
</evidence>
<dbReference type="AlphaFoldDB" id="A0A3R5WRL4"/>
<dbReference type="Pfam" id="PF22564">
    <property type="entry name" value="HAAS"/>
    <property type="match status" value="1"/>
</dbReference>
<dbReference type="GeneID" id="92832301"/>
<dbReference type="Proteomes" id="UP000283295">
    <property type="component" value="Unassembled WGS sequence"/>
</dbReference>
<gene>
    <name evidence="2" type="ORF">DWX94_07480</name>
</gene>
<reference evidence="2 3" key="1">
    <citation type="submission" date="2018-08" db="EMBL/GenBank/DDBJ databases">
        <title>A genome reference for cultivated species of the human gut microbiota.</title>
        <authorList>
            <person name="Zou Y."/>
            <person name="Xue W."/>
            <person name="Luo G."/>
        </authorList>
    </citation>
    <scope>NUCLEOTIDE SEQUENCE [LARGE SCALE GENOMIC DNA]</scope>
    <source>
        <strain evidence="2 3">AF22-21</strain>
    </source>
</reference>
<feature type="transmembrane region" description="Helical" evidence="1">
    <location>
        <begin position="124"/>
        <end position="145"/>
    </location>
</feature>
<keyword evidence="1" id="KW-0812">Transmembrane</keyword>
<evidence type="ECO:0000313" key="3">
    <source>
        <dbReference type="Proteomes" id="UP000283295"/>
    </source>
</evidence>
<name>A0A3R5WRL4_9FIRM</name>
<accession>A0A3R5WRL4</accession>
<comment type="caution">
    <text evidence="2">The sequence shown here is derived from an EMBL/GenBank/DDBJ whole genome shotgun (WGS) entry which is preliminary data.</text>
</comment>
<keyword evidence="1" id="KW-0472">Membrane</keyword>
<organism evidence="2 3">
    <name type="scientific">Coprococcus eutactus</name>
    <dbReference type="NCBI Taxonomy" id="33043"/>
    <lineage>
        <taxon>Bacteria</taxon>
        <taxon>Bacillati</taxon>
        <taxon>Bacillota</taxon>
        <taxon>Clostridia</taxon>
        <taxon>Lachnospirales</taxon>
        <taxon>Lachnospiraceae</taxon>
        <taxon>Coprococcus</taxon>
    </lineage>
</organism>
<evidence type="ECO:0000313" key="2">
    <source>
        <dbReference type="EMBL" id="RGS42822.1"/>
    </source>
</evidence>
<protein>
    <submittedName>
        <fullName evidence="2">DUF1700 domain-containing protein</fullName>
    </submittedName>
</protein>